<dbReference type="Proteomes" id="UP001454036">
    <property type="component" value="Unassembled WGS sequence"/>
</dbReference>
<dbReference type="EMBL" id="BAABME010005783">
    <property type="protein sequence ID" value="GAA0166593.1"/>
    <property type="molecule type" value="Genomic_DNA"/>
</dbReference>
<evidence type="ECO:0000256" key="1">
    <source>
        <dbReference type="ARBA" id="ARBA00004496"/>
    </source>
</evidence>
<keyword evidence="7" id="KW-0611">Plant defense</keyword>
<dbReference type="GO" id="GO:0043531">
    <property type="term" value="F:ADP binding"/>
    <property type="evidence" value="ECO:0007669"/>
    <property type="project" value="InterPro"/>
</dbReference>
<dbReference type="FunFam" id="3.40.50.300:FF:001091">
    <property type="entry name" value="Probable disease resistance protein At1g61300"/>
    <property type="match status" value="1"/>
</dbReference>
<keyword evidence="5" id="KW-0677">Repeat</keyword>
<dbReference type="SUPFAM" id="SSF52540">
    <property type="entry name" value="P-loop containing nucleoside triphosphate hydrolases"/>
    <property type="match status" value="1"/>
</dbReference>
<keyword evidence="8" id="KW-0067">ATP-binding</keyword>
<dbReference type="Pfam" id="PF00931">
    <property type="entry name" value="NB-ARC"/>
    <property type="match status" value="1"/>
</dbReference>
<evidence type="ECO:0000256" key="8">
    <source>
        <dbReference type="ARBA" id="ARBA00022840"/>
    </source>
</evidence>
<proteinExistence type="inferred from homology"/>
<keyword evidence="6" id="KW-0547">Nucleotide-binding</keyword>
<evidence type="ECO:0000256" key="6">
    <source>
        <dbReference type="ARBA" id="ARBA00022741"/>
    </source>
</evidence>
<evidence type="ECO:0000256" key="4">
    <source>
        <dbReference type="ARBA" id="ARBA00022614"/>
    </source>
</evidence>
<dbReference type="GO" id="GO:0005737">
    <property type="term" value="C:cytoplasm"/>
    <property type="evidence" value="ECO:0007669"/>
    <property type="project" value="UniProtKB-SubCell"/>
</dbReference>
<dbReference type="InterPro" id="IPR002182">
    <property type="entry name" value="NB-ARC"/>
</dbReference>
<sequence>MRLIQDPAVGASSYADLSKLKDALMFMVKCEKDPKNFMSDQWSSTITSVLDEVMSLRTLFRYSEIGHEKYHEFQNLVTKALFFISRALNDYHLYREANCNSAFLLVDSMEDLRLAVGKLYHYATYYLSAFIACSSKDLSAESINYLLRLVWNNYSVLSLDDEVAFMRQIAFLEVILSHICDPCIMSELETPEHLLADTRVAVDTILNILSEFDPLHYLWLYSDDDLTDSVANLQISSDRKLHELGKHVGFINVVIYAVTERGSRSSWIDEVAVQFWDCIIDNILHLVYQEVSLIVPWKDQMEVLHDELSFLKYFLLDPPEEHTGSENTSKLLREIKLTICKKVTAVIYSIYDNLLDKEATGGIRETIELIKSLFVDVCQVPYFVRSNHPENYGLRLFNSFLEELNILICSMSASIPFCQIKKVLEELTSFENCLSEISGMHIVIKDLWAEIWEVAYEIEYVIKSLVVKSGPVWRRILWFLDTVDHVKRIKEKIKNANYAPVSEIVVGFEEEEKYIVEELIQETDHIKIISIVGMPGIGKTTLAKKVYKNQTVGDHFHVRSWCCVTQNFEVKDLLFQILKDIMLFSDITSNMGADELVEFLHQNLRQKKYFIVMDDMWETRAWDLVKRAFPNDCTASRVLLTSRFHHLNLQPENTILPLKYLTFDGRWELFQHKIYNRENSPTELLTMGRKIVEYCEGLPLVVVLVAGLFVDMNQDRLEEVISEVQSSGRDPLSQCAALLNVSFRYLPYHLRCCLLHFGVFPPHMEISVQRLIELWISQGFIEETGTGSPESVAENYLIGLAQRNLVLAGRRTSVGRIVTCRVHHLIHDFCLKKCKEVSICKEESSLKSNEDSDAKPRHKSLVLRFS</sequence>
<dbReference type="AlphaFoldDB" id="A0AAV3QVD5"/>
<dbReference type="Gene3D" id="3.40.50.300">
    <property type="entry name" value="P-loop containing nucleotide triphosphate hydrolases"/>
    <property type="match status" value="1"/>
</dbReference>
<comment type="similarity">
    <text evidence="2">Belongs to the disease resistance NB-LRR family.</text>
</comment>
<dbReference type="Gene3D" id="1.10.10.10">
    <property type="entry name" value="Winged helix-like DNA-binding domain superfamily/Winged helix DNA-binding domain"/>
    <property type="match status" value="1"/>
</dbReference>
<dbReference type="PANTHER" id="PTHR23155">
    <property type="entry name" value="DISEASE RESISTANCE PROTEIN RP"/>
    <property type="match status" value="1"/>
</dbReference>
<keyword evidence="12" id="KW-1185">Reference proteome</keyword>
<organism evidence="11 12">
    <name type="scientific">Lithospermum erythrorhizon</name>
    <name type="common">Purple gromwell</name>
    <name type="synonym">Lithospermum officinale var. erythrorhizon</name>
    <dbReference type="NCBI Taxonomy" id="34254"/>
    <lineage>
        <taxon>Eukaryota</taxon>
        <taxon>Viridiplantae</taxon>
        <taxon>Streptophyta</taxon>
        <taxon>Embryophyta</taxon>
        <taxon>Tracheophyta</taxon>
        <taxon>Spermatophyta</taxon>
        <taxon>Magnoliopsida</taxon>
        <taxon>eudicotyledons</taxon>
        <taxon>Gunneridae</taxon>
        <taxon>Pentapetalae</taxon>
        <taxon>asterids</taxon>
        <taxon>lamiids</taxon>
        <taxon>Boraginales</taxon>
        <taxon>Boraginaceae</taxon>
        <taxon>Boraginoideae</taxon>
        <taxon>Lithospermeae</taxon>
        <taxon>Lithospermum</taxon>
    </lineage>
</organism>
<evidence type="ECO:0000256" key="5">
    <source>
        <dbReference type="ARBA" id="ARBA00022737"/>
    </source>
</evidence>
<dbReference type="InterPro" id="IPR044974">
    <property type="entry name" value="Disease_R_plants"/>
</dbReference>
<dbReference type="GO" id="GO:0005524">
    <property type="term" value="F:ATP binding"/>
    <property type="evidence" value="ECO:0007669"/>
    <property type="project" value="UniProtKB-KW"/>
</dbReference>
<keyword evidence="4" id="KW-0433">Leucine-rich repeat</keyword>
<dbReference type="Pfam" id="PF23559">
    <property type="entry name" value="WHD_DRP"/>
    <property type="match status" value="1"/>
</dbReference>
<dbReference type="InterPro" id="IPR058922">
    <property type="entry name" value="WHD_DRP"/>
</dbReference>
<name>A0AAV3QVD5_LITER</name>
<evidence type="ECO:0000256" key="3">
    <source>
        <dbReference type="ARBA" id="ARBA00022490"/>
    </source>
</evidence>
<comment type="subcellular location">
    <subcellularLocation>
        <location evidence="1">Cytoplasm</location>
    </subcellularLocation>
</comment>
<dbReference type="PRINTS" id="PR00364">
    <property type="entry name" value="DISEASERSIST"/>
</dbReference>
<feature type="domain" description="NB-ARC" evidence="9">
    <location>
        <begin position="514"/>
        <end position="678"/>
    </location>
</feature>
<dbReference type="InterPro" id="IPR042197">
    <property type="entry name" value="Apaf_helical"/>
</dbReference>
<gene>
    <name evidence="11" type="ORF">LIER_21714</name>
</gene>
<dbReference type="GO" id="GO:0051607">
    <property type="term" value="P:defense response to virus"/>
    <property type="evidence" value="ECO:0007669"/>
    <property type="project" value="UniProtKB-ARBA"/>
</dbReference>
<dbReference type="Gene3D" id="1.10.8.430">
    <property type="entry name" value="Helical domain of apoptotic protease-activating factors"/>
    <property type="match status" value="1"/>
</dbReference>
<evidence type="ECO:0000313" key="12">
    <source>
        <dbReference type="Proteomes" id="UP001454036"/>
    </source>
</evidence>
<dbReference type="InterPro" id="IPR036388">
    <property type="entry name" value="WH-like_DNA-bd_sf"/>
</dbReference>
<protein>
    <submittedName>
        <fullName evidence="11">Antimicrobial response protein</fullName>
    </submittedName>
</protein>
<evidence type="ECO:0000256" key="2">
    <source>
        <dbReference type="ARBA" id="ARBA00008894"/>
    </source>
</evidence>
<evidence type="ECO:0000313" key="11">
    <source>
        <dbReference type="EMBL" id="GAA0166593.1"/>
    </source>
</evidence>
<keyword evidence="3" id="KW-0963">Cytoplasm</keyword>
<feature type="domain" description="Disease resistance protein winged helix" evidence="10">
    <location>
        <begin position="759"/>
        <end position="829"/>
    </location>
</feature>
<dbReference type="PANTHER" id="PTHR23155:SF1152">
    <property type="entry name" value="AAA+ ATPASE DOMAIN-CONTAINING PROTEIN"/>
    <property type="match status" value="1"/>
</dbReference>
<accession>A0AAV3QVD5</accession>
<dbReference type="GO" id="GO:0098542">
    <property type="term" value="P:defense response to other organism"/>
    <property type="evidence" value="ECO:0007669"/>
    <property type="project" value="TreeGrafter"/>
</dbReference>
<reference evidence="11 12" key="1">
    <citation type="submission" date="2024-01" db="EMBL/GenBank/DDBJ databases">
        <title>The complete chloroplast genome sequence of Lithospermum erythrorhizon: insights into the phylogenetic relationship among Boraginaceae species and the maternal lineages of purple gromwells.</title>
        <authorList>
            <person name="Okada T."/>
            <person name="Watanabe K."/>
        </authorList>
    </citation>
    <scope>NUCLEOTIDE SEQUENCE [LARGE SCALE GENOMIC DNA]</scope>
</reference>
<dbReference type="FunFam" id="1.10.10.10:FF:000322">
    <property type="entry name" value="Probable disease resistance protein At1g63360"/>
    <property type="match status" value="1"/>
</dbReference>
<evidence type="ECO:0000256" key="7">
    <source>
        <dbReference type="ARBA" id="ARBA00022821"/>
    </source>
</evidence>
<comment type="caution">
    <text evidence="11">The sequence shown here is derived from an EMBL/GenBank/DDBJ whole genome shotgun (WGS) entry which is preliminary data.</text>
</comment>
<dbReference type="InterPro" id="IPR027417">
    <property type="entry name" value="P-loop_NTPase"/>
</dbReference>
<evidence type="ECO:0000259" key="10">
    <source>
        <dbReference type="Pfam" id="PF23559"/>
    </source>
</evidence>
<evidence type="ECO:0000259" key="9">
    <source>
        <dbReference type="Pfam" id="PF00931"/>
    </source>
</evidence>